<feature type="transmembrane region" description="Helical" evidence="1">
    <location>
        <begin position="161"/>
        <end position="183"/>
    </location>
</feature>
<keyword evidence="1" id="KW-1133">Transmembrane helix</keyword>
<sequence length="283" mass="29928">MGEYSGTHIVIIAVVLALIVAALWPTEAGGGRLLRGWGLPDADREQRLIARSYLRNRRVLYLVFSLAPLPLFGSSGWLVVMLAGLLLAELVAAFTPVRGGTRVATLRRRTWRDLVPRWVMATYLTFAGLAVLGSVLVLLATPWAAESAANQPFSQLDDSTPVLSLVIVGVATLAAGGLVLLATARPSVGDAAADSALRVRSARVTIALATVVLADQASRQLRMVGDYNSPQLAGHPGKPEWLALAGAVFGGATSWFLLLAAALAWILIANPMRRPGIVVAATR</sequence>
<keyword evidence="1" id="KW-0472">Membrane</keyword>
<organism evidence="2 3">
    <name type="scientific">Kutzneria viridogrisea</name>
    <dbReference type="NCBI Taxonomy" id="47990"/>
    <lineage>
        <taxon>Bacteria</taxon>
        <taxon>Bacillati</taxon>
        <taxon>Actinomycetota</taxon>
        <taxon>Actinomycetes</taxon>
        <taxon>Pseudonocardiales</taxon>
        <taxon>Pseudonocardiaceae</taxon>
        <taxon>Kutzneria</taxon>
    </lineage>
</organism>
<feature type="transmembrane region" description="Helical" evidence="1">
    <location>
        <begin position="241"/>
        <end position="268"/>
    </location>
</feature>
<feature type="transmembrane region" description="Helical" evidence="1">
    <location>
        <begin position="6"/>
        <end position="25"/>
    </location>
</feature>
<keyword evidence="3" id="KW-1185">Reference proteome</keyword>
<name>A0ABR6B7R5_9PSEU</name>
<protein>
    <submittedName>
        <fullName evidence="2">Uncharacterized protein</fullName>
    </submittedName>
</protein>
<proteinExistence type="predicted"/>
<keyword evidence="1" id="KW-0812">Transmembrane</keyword>
<dbReference type="RefSeq" id="WP_182835940.1">
    <property type="nucleotide sequence ID" value="NZ_BAAABQ010000010.1"/>
</dbReference>
<comment type="caution">
    <text evidence="2">The sequence shown here is derived from an EMBL/GenBank/DDBJ whole genome shotgun (WGS) entry which is preliminary data.</text>
</comment>
<dbReference type="EMBL" id="JACJID010000001">
    <property type="protein sequence ID" value="MBA8922915.1"/>
    <property type="molecule type" value="Genomic_DNA"/>
</dbReference>
<gene>
    <name evidence="2" type="ORF">BC739_000112</name>
</gene>
<evidence type="ECO:0000313" key="2">
    <source>
        <dbReference type="EMBL" id="MBA8922915.1"/>
    </source>
</evidence>
<feature type="transmembrane region" description="Helical" evidence="1">
    <location>
        <begin position="54"/>
        <end position="71"/>
    </location>
</feature>
<evidence type="ECO:0000313" key="3">
    <source>
        <dbReference type="Proteomes" id="UP000517916"/>
    </source>
</evidence>
<accession>A0ABR6B7R5</accession>
<feature type="transmembrane region" description="Helical" evidence="1">
    <location>
        <begin position="118"/>
        <end position="141"/>
    </location>
</feature>
<evidence type="ECO:0000256" key="1">
    <source>
        <dbReference type="SAM" id="Phobius"/>
    </source>
</evidence>
<reference evidence="2 3" key="1">
    <citation type="submission" date="2020-08" db="EMBL/GenBank/DDBJ databases">
        <title>Genomic Encyclopedia of Archaeal and Bacterial Type Strains, Phase II (KMG-II): from individual species to whole genera.</title>
        <authorList>
            <person name="Goeker M."/>
        </authorList>
    </citation>
    <scope>NUCLEOTIDE SEQUENCE [LARGE SCALE GENOMIC DNA]</scope>
    <source>
        <strain evidence="2 3">DSM 43850</strain>
    </source>
</reference>
<dbReference type="Proteomes" id="UP000517916">
    <property type="component" value="Unassembled WGS sequence"/>
</dbReference>